<protein>
    <submittedName>
        <fullName evidence="1">Uncharacterized protein</fullName>
    </submittedName>
</protein>
<name>A0A921U4B5_SORBI</name>
<dbReference type="EMBL" id="CM027688">
    <property type="protein sequence ID" value="KAG0517436.1"/>
    <property type="molecule type" value="Genomic_DNA"/>
</dbReference>
<comment type="caution">
    <text evidence="1">The sequence shown here is derived from an EMBL/GenBank/DDBJ whole genome shotgun (WGS) entry which is preliminary data.</text>
</comment>
<dbReference type="Proteomes" id="UP000807115">
    <property type="component" value="Chromosome 9"/>
</dbReference>
<gene>
    <name evidence="1" type="ORF">BDA96_09G089400</name>
</gene>
<dbReference type="AlphaFoldDB" id="A0A921U4B5"/>
<sequence>MSAFLSSCSCKVLGSIPHGVHKLKVLVELCCFDPIRDITMSSLLLKFEQWV</sequence>
<evidence type="ECO:0000313" key="2">
    <source>
        <dbReference type="Proteomes" id="UP000807115"/>
    </source>
</evidence>
<reference evidence="1" key="1">
    <citation type="journal article" date="2019" name="BMC Genomics">
        <title>A new reference genome for Sorghum bicolor reveals high levels of sequence similarity between sweet and grain genotypes: implications for the genetics of sugar metabolism.</title>
        <authorList>
            <person name="Cooper E.A."/>
            <person name="Brenton Z.W."/>
            <person name="Flinn B.S."/>
            <person name="Jenkins J."/>
            <person name="Shu S."/>
            <person name="Flowers D."/>
            <person name="Luo F."/>
            <person name="Wang Y."/>
            <person name="Xia P."/>
            <person name="Barry K."/>
            <person name="Daum C."/>
            <person name="Lipzen A."/>
            <person name="Yoshinaga Y."/>
            <person name="Schmutz J."/>
            <person name="Saski C."/>
            <person name="Vermerris W."/>
            <person name="Kresovich S."/>
        </authorList>
    </citation>
    <scope>NUCLEOTIDE SEQUENCE</scope>
</reference>
<reference evidence="1" key="2">
    <citation type="submission" date="2020-10" db="EMBL/GenBank/DDBJ databases">
        <authorList>
            <person name="Cooper E.A."/>
            <person name="Brenton Z.W."/>
            <person name="Flinn B.S."/>
            <person name="Jenkins J."/>
            <person name="Shu S."/>
            <person name="Flowers D."/>
            <person name="Luo F."/>
            <person name="Wang Y."/>
            <person name="Xia P."/>
            <person name="Barry K."/>
            <person name="Daum C."/>
            <person name="Lipzen A."/>
            <person name="Yoshinaga Y."/>
            <person name="Schmutz J."/>
            <person name="Saski C."/>
            <person name="Vermerris W."/>
            <person name="Kresovich S."/>
        </authorList>
    </citation>
    <scope>NUCLEOTIDE SEQUENCE</scope>
</reference>
<organism evidence="1 2">
    <name type="scientific">Sorghum bicolor</name>
    <name type="common">Sorghum</name>
    <name type="synonym">Sorghum vulgare</name>
    <dbReference type="NCBI Taxonomy" id="4558"/>
    <lineage>
        <taxon>Eukaryota</taxon>
        <taxon>Viridiplantae</taxon>
        <taxon>Streptophyta</taxon>
        <taxon>Embryophyta</taxon>
        <taxon>Tracheophyta</taxon>
        <taxon>Spermatophyta</taxon>
        <taxon>Magnoliopsida</taxon>
        <taxon>Liliopsida</taxon>
        <taxon>Poales</taxon>
        <taxon>Poaceae</taxon>
        <taxon>PACMAD clade</taxon>
        <taxon>Panicoideae</taxon>
        <taxon>Andropogonodae</taxon>
        <taxon>Andropogoneae</taxon>
        <taxon>Sorghinae</taxon>
        <taxon>Sorghum</taxon>
    </lineage>
</organism>
<proteinExistence type="predicted"/>
<evidence type="ECO:0000313" key="1">
    <source>
        <dbReference type="EMBL" id="KAG0517436.1"/>
    </source>
</evidence>
<accession>A0A921U4B5</accession>